<organism evidence="2 3">
    <name type="scientific">Agromyces atrinae</name>
    <dbReference type="NCBI Taxonomy" id="592376"/>
    <lineage>
        <taxon>Bacteria</taxon>
        <taxon>Bacillati</taxon>
        <taxon>Actinomycetota</taxon>
        <taxon>Actinomycetes</taxon>
        <taxon>Micrococcales</taxon>
        <taxon>Microbacteriaceae</taxon>
        <taxon>Agromyces</taxon>
    </lineage>
</organism>
<evidence type="ECO:0000313" key="4">
    <source>
        <dbReference type="Proteomes" id="UP000581087"/>
    </source>
</evidence>
<name>A0A4Q2MBX8_9MICO</name>
<dbReference type="SUPFAM" id="SSF47226">
    <property type="entry name" value="Histidine-containing phosphotransfer domain, HPT domain"/>
    <property type="match status" value="1"/>
</dbReference>
<evidence type="ECO:0008006" key="5">
    <source>
        <dbReference type="Google" id="ProtNLM"/>
    </source>
</evidence>
<dbReference type="EMBL" id="SDPM01000002">
    <property type="protein sequence ID" value="RXZ87591.1"/>
    <property type="molecule type" value="Genomic_DNA"/>
</dbReference>
<evidence type="ECO:0000313" key="3">
    <source>
        <dbReference type="Proteomes" id="UP000292686"/>
    </source>
</evidence>
<dbReference type="Gene3D" id="1.20.120.160">
    <property type="entry name" value="HPT domain"/>
    <property type="match status" value="1"/>
</dbReference>
<reference evidence="2 3" key="1">
    <citation type="submission" date="2019-01" db="EMBL/GenBank/DDBJ databases">
        <title>Agromyces.</title>
        <authorList>
            <person name="Li J."/>
        </authorList>
    </citation>
    <scope>NUCLEOTIDE SEQUENCE [LARGE SCALE GENOMIC DNA]</scope>
    <source>
        <strain evidence="2 3">DSM 23870</strain>
    </source>
</reference>
<keyword evidence="3" id="KW-1185">Reference proteome</keyword>
<dbReference type="Proteomes" id="UP000292686">
    <property type="component" value="Unassembled WGS sequence"/>
</dbReference>
<proteinExistence type="predicted"/>
<sequence length="121" mass="13004">MSASTDTLDVQALARLHVDLGCDTRALRRFVDDFVALWPTRKARLVAAVDAHDTDEVTVVLLSIGSTSTMAGAAALAESCDELLREAENLSGTKLVRLAATGDMCCRELRGYVEERYAAAS</sequence>
<comment type="caution">
    <text evidence="2">The sequence shown here is derived from an EMBL/GenBank/DDBJ whole genome shotgun (WGS) entry which is preliminary data.</text>
</comment>
<dbReference type="InterPro" id="IPR036641">
    <property type="entry name" value="HPT_dom_sf"/>
</dbReference>
<gene>
    <name evidence="1" type="ORF">BJ972_001466</name>
    <name evidence="2" type="ORF">ESP50_06660</name>
</gene>
<dbReference type="EMBL" id="JACCBI010000001">
    <property type="protein sequence ID" value="NYD66947.1"/>
    <property type="molecule type" value="Genomic_DNA"/>
</dbReference>
<dbReference type="RefSeq" id="WP_129173341.1">
    <property type="nucleotide sequence ID" value="NZ_JACCBI010000001.1"/>
</dbReference>
<evidence type="ECO:0000313" key="1">
    <source>
        <dbReference type="EMBL" id="NYD66947.1"/>
    </source>
</evidence>
<dbReference type="OrthoDB" id="5112335at2"/>
<dbReference type="Proteomes" id="UP000581087">
    <property type="component" value="Unassembled WGS sequence"/>
</dbReference>
<dbReference type="AlphaFoldDB" id="A0A4Q2MBX8"/>
<protein>
    <recommendedName>
        <fullName evidence="5">Hpt domain-containing protein</fullName>
    </recommendedName>
</protein>
<accession>A0A4Q2MBX8</accession>
<dbReference type="GO" id="GO:0000160">
    <property type="term" value="P:phosphorelay signal transduction system"/>
    <property type="evidence" value="ECO:0007669"/>
    <property type="project" value="InterPro"/>
</dbReference>
<reference evidence="1 4" key="2">
    <citation type="submission" date="2020-07" db="EMBL/GenBank/DDBJ databases">
        <title>Sequencing the genomes of 1000 actinobacteria strains.</title>
        <authorList>
            <person name="Klenk H.-P."/>
        </authorList>
    </citation>
    <scope>NUCLEOTIDE SEQUENCE [LARGE SCALE GENOMIC DNA]</scope>
    <source>
        <strain evidence="1 4">DSM 23870</strain>
    </source>
</reference>
<evidence type="ECO:0000313" key="2">
    <source>
        <dbReference type="EMBL" id="RXZ87591.1"/>
    </source>
</evidence>